<evidence type="ECO:0000256" key="1">
    <source>
        <dbReference type="SAM" id="MobiDB-lite"/>
    </source>
</evidence>
<gene>
    <name evidence="2" type="ORF">L3Y34_013964</name>
</gene>
<sequence>MEHKQFFYENMETVLTYMEPSCRFNLALKIPWIRKAEKEVPLHIDRLELYDNRLVINRTEYSMRVWRKCQANVGLYNGEVDDDVGKYGSKIDVDETIEPGDIKLGDRGSLLSSRRPNYECPERRA</sequence>
<feature type="region of interest" description="Disordered" evidence="1">
    <location>
        <begin position="104"/>
        <end position="125"/>
    </location>
</feature>
<accession>A0AAE9IXH8</accession>
<name>A0AAE9IXH8_CAEBR</name>
<feature type="compositionally biased region" description="Basic and acidic residues" evidence="1">
    <location>
        <begin position="116"/>
        <end position="125"/>
    </location>
</feature>
<dbReference type="EMBL" id="CP090891">
    <property type="protein sequence ID" value="ULU09214.1"/>
    <property type="molecule type" value="Genomic_DNA"/>
</dbReference>
<reference evidence="2 3" key="1">
    <citation type="submission" date="2022-05" db="EMBL/GenBank/DDBJ databases">
        <title>Chromosome-level reference genomes for two strains of Caenorhabditis briggsae: an improved platform for comparative genomics.</title>
        <authorList>
            <person name="Stevens L."/>
            <person name="Andersen E.C."/>
        </authorList>
    </citation>
    <scope>NUCLEOTIDE SEQUENCE [LARGE SCALE GENOMIC DNA]</scope>
    <source>
        <strain evidence="2">QX1410_ONT</strain>
        <tissue evidence="2">Whole-organism</tissue>
    </source>
</reference>
<dbReference type="PANTHER" id="PTHR31379:SF1">
    <property type="entry name" value="F-BOX C PROTEIN-RELATED"/>
    <property type="match status" value="1"/>
</dbReference>
<protein>
    <submittedName>
        <fullName evidence="2">Uncharacterized protein</fullName>
    </submittedName>
</protein>
<organism evidence="2 3">
    <name type="scientific">Caenorhabditis briggsae</name>
    <dbReference type="NCBI Taxonomy" id="6238"/>
    <lineage>
        <taxon>Eukaryota</taxon>
        <taxon>Metazoa</taxon>
        <taxon>Ecdysozoa</taxon>
        <taxon>Nematoda</taxon>
        <taxon>Chromadorea</taxon>
        <taxon>Rhabditida</taxon>
        <taxon>Rhabditina</taxon>
        <taxon>Rhabditomorpha</taxon>
        <taxon>Rhabditoidea</taxon>
        <taxon>Rhabditidae</taxon>
        <taxon>Peloderinae</taxon>
        <taxon>Caenorhabditis</taxon>
    </lineage>
</organism>
<evidence type="ECO:0000313" key="3">
    <source>
        <dbReference type="Proteomes" id="UP000827892"/>
    </source>
</evidence>
<proteinExistence type="predicted"/>
<dbReference type="AlphaFoldDB" id="A0AAE9IXH8"/>
<evidence type="ECO:0000313" key="2">
    <source>
        <dbReference type="EMBL" id="ULU09214.1"/>
    </source>
</evidence>
<dbReference type="PANTHER" id="PTHR31379">
    <property type="entry name" value="F-BOX C PROTEIN-RELATED-RELATED"/>
    <property type="match status" value="1"/>
</dbReference>
<dbReference type="InterPro" id="IPR021942">
    <property type="entry name" value="DUF3557"/>
</dbReference>
<dbReference type="Proteomes" id="UP000827892">
    <property type="component" value="Chromosome I"/>
</dbReference>